<dbReference type="AlphaFoldDB" id="A0A1M6MRD0"/>
<dbReference type="PANTHER" id="PTHR43084:SF1">
    <property type="entry name" value="PERSULFIDE DIOXYGENASE ETHE1, MITOCHONDRIAL"/>
    <property type="match status" value="1"/>
</dbReference>
<dbReference type="FunFam" id="3.40.250.10:FF:000049">
    <property type="entry name" value="Phage shock protein E"/>
    <property type="match status" value="1"/>
</dbReference>
<gene>
    <name evidence="3" type="ORF">SAMN05443507_104154</name>
</gene>
<dbReference type="GO" id="GO:0006749">
    <property type="term" value="P:glutathione metabolic process"/>
    <property type="evidence" value="ECO:0007669"/>
    <property type="project" value="InterPro"/>
</dbReference>
<dbReference type="GO" id="GO:0070813">
    <property type="term" value="P:hydrogen sulfide metabolic process"/>
    <property type="evidence" value="ECO:0007669"/>
    <property type="project" value="TreeGrafter"/>
</dbReference>
<dbReference type="InterPro" id="IPR036866">
    <property type="entry name" value="RibonucZ/Hydroxyglut_hydro"/>
</dbReference>
<dbReference type="CDD" id="cd00158">
    <property type="entry name" value="RHOD"/>
    <property type="match status" value="1"/>
</dbReference>
<evidence type="ECO:0000313" key="4">
    <source>
        <dbReference type="Proteomes" id="UP000184016"/>
    </source>
</evidence>
<dbReference type="CDD" id="cd07724">
    <property type="entry name" value="POD-like_MBL-fold"/>
    <property type="match status" value="1"/>
</dbReference>
<dbReference type="InterPro" id="IPR044528">
    <property type="entry name" value="POD-like_MBL-fold"/>
</dbReference>
<evidence type="ECO:0000313" key="3">
    <source>
        <dbReference type="EMBL" id="SHJ85949.1"/>
    </source>
</evidence>
<dbReference type="Proteomes" id="UP000184016">
    <property type="component" value="Unassembled WGS sequence"/>
</dbReference>
<dbReference type="SUPFAM" id="SSF52821">
    <property type="entry name" value="Rhodanese/Cell cycle control phosphatase"/>
    <property type="match status" value="2"/>
</dbReference>
<dbReference type="FunFam" id="3.60.15.10:FF:000030">
    <property type="entry name" value="Metallo-beta-lactamase family protein"/>
    <property type="match status" value="1"/>
</dbReference>
<feature type="domain" description="Rhodanese" evidence="2">
    <location>
        <begin position="282"/>
        <end position="310"/>
    </location>
</feature>
<dbReference type="SMART" id="SM00849">
    <property type="entry name" value="Lactamase_B"/>
    <property type="match status" value="1"/>
</dbReference>
<dbReference type="InterPro" id="IPR001763">
    <property type="entry name" value="Rhodanese-like_dom"/>
</dbReference>
<dbReference type="InterPro" id="IPR051682">
    <property type="entry name" value="Mito_Persulfide_Diox"/>
</dbReference>
<dbReference type="Gene3D" id="3.60.15.10">
    <property type="entry name" value="Ribonuclease Z/Hydroxyacylglutathione hydrolase-like"/>
    <property type="match status" value="1"/>
</dbReference>
<organism evidence="3 4">
    <name type="scientific">Alicyclobacillus tolerans</name>
    <dbReference type="NCBI Taxonomy" id="90970"/>
    <lineage>
        <taxon>Bacteria</taxon>
        <taxon>Bacillati</taxon>
        <taxon>Bacillota</taxon>
        <taxon>Bacilli</taxon>
        <taxon>Bacillales</taxon>
        <taxon>Alicyclobacillaceae</taxon>
        <taxon>Alicyclobacillus</taxon>
    </lineage>
</organism>
<proteinExistence type="predicted"/>
<dbReference type="Pfam" id="PF00581">
    <property type="entry name" value="Rhodanese"/>
    <property type="match status" value="1"/>
</dbReference>
<dbReference type="Pfam" id="PF00753">
    <property type="entry name" value="Lactamase_B"/>
    <property type="match status" value="1"/>
</dbReference>
<protein>
    <submittedName>
        <fullName evidence="3">Hydroxyacylglutathione hydrolase</fullName>
    </submittedName>
</protein>
<dbReference type="EMBL" id="FRAF01000004">
    <property type="protein sequence ID" value="SHJ85949.1"/>
    <property type="molecule type" value="Genomic_DNA"/>
</dbReference>
<dbReference type="GO" id="GO:0050313">
    <property type="term" value="F:sulfur dioxygenase activity"/>
    <property type="evidence" value="ECO:0007669"/>
    <property type="project" value="InterPro"/>
</dbReference>
<dbReference type="PANTHER" id="PTHR43084">
    <property type="entry name" value="PERSULFIDE DIOXYGENASE ETHE1"/>
    <property type="match status" value="1"/>
</dbReference>
<dbReference type="STRING" id="1830138.SAMN05443507_104154"/>
<keyword evidence="4" id="KW-1185">Reference proteome</keyword>
<dbReference type="Gene3D" id="3.40.250.10">
    <property type="entry name" value="Rhodanese-like domain"/>
    <property type="match status" value="2"/>
</dbReference>
<dbReference type="GO" id="GO:0016787">
    <property type="term" value="F:hydrolase activity"/>
    <property type="evidence" value="ECO:0007669"/>
    <property type="project" value="UniProtKB-KW"/>
</dbReference>
<dbReference type="InterPro" id="IPR036873">
    <property type="entry name" value="Rhodanese-like_dom_sf"/>
</dbReference>
<evidence type="ECO:0000259" key="2">
    <source>
        <dbReference type="PROSITE" id="PS50206"/>
    </source>
</evidence>
<accession>A0A1M6MRD0</accession>
<dbReference type="SMART" id="SM00450">
    <property type="entry name" value="RHOD"/>
    <property type="match status" value="1"/>
</dbReference>
<sequence>MLLKYFYDEKLAHASYVVGCQATGEAIVIDPARDVKPYLELAQKEGVRIVGATETHIHADFISGARELAARTGATLYLSDEGGEGWRYEFLEEYPSEKLKDGSQFNIGNIRFEVMHTPGHTPEHISFLVTDGGSKATAPLAIFTGDFVFVGDVGRPDLLEKAAGQKGTSDALARKMFQSLQRFKTLPDFIQVLPAHGAGSACGKALGAVPSSTVGYEKMVNWALQYDNEEDFVQALLTGQPEAPKYFAMMKKLNKEGPPLLSDINEPKIKSTDGHKVNEWLEKGVVIDTRPSKLFAERHFPGTLNIPFNKSFVNWAGWLISYDVPIYLLASEKQLPEVLESLQSIGLDHVVAAMDPKVIHESGLNMESYENVDPKLAKSRVLSGEVQVLDVRNLNEWDEGHMSEAKHIMLGHLDERLHELSSDKPILVHCKSGGRSAIAASILQAKGIKNVQNLLGGYDEWVRTN</sequence>
<keyword evidence="1" id="KW-0479">Metal-binding</keyword>
<dbReference type="OrthoDB" id="9784009at2"/>
<evidence type="ECO:0000256" key="1">
    <source>
        <dbReference type="ARBA" id="ARBA00022723"/>
    </source>
</evidence>
<dbReference type="RefSeq" id="WP_072873225.1">
    <property type="nucleotide sequence ID" value="NZ_FRAF01000004.1"/>
</dbReference>
<reference evidence="4" key="1">
    <citation type="submission" date="2016-11" db="EMBL/GenBank/DDBJ databases">
        <authorList>
            <person name="Varghese N."/>
            <person name="Submissions S."/>
        </authorList>
    </citation>
    <scope>NUCLEOTIDE SEQUENCE [LARGE SCALE GENOMIC DNA]</scope>
    <source>
        <strain evidence="4">USBA-503</strain>
    </source>
</reference>
<dbReference type="GO" id="GO:0046872">
    <property type="term" value="F:metal ion binding"/>
    <property type="evidence" value="ECO:0007669"/>
    <property type="project" value="UniProtKB-KW"/>
</dbReference>
<dbReference type="PROSITE" id="PS50206">
    <property type="entry name" value="RHODANESE_3"/>
    <property type="match status" value="2"/>
</dbReference>
<feature type="domain" description="Rhodanese" evidence="2">
    <location>
        <begin position="382"/>
        <end position="463"/>
    </location>
</feature>
<keyword evidence="3" id="KW-0378">Hydrolase</keyword>
<dbReference type="InterPro" id="IPR001279">
    <property type="entry name" value="Metallo-B-lactamas"/>
</dbReference>
<name>A0A1M6MRD0_9BACL</name>
<dbReference type="SUPFAM" id="SSF56281">
    <property type="entry name" value="Metallo-hydrolase/oxidoreductase"/>
    <property type="match status" value="1"/>
</dbReference>